<evidence type="ECO:0000313" key="2">
    <source>
        <dbReference type="Proteomes" id="UP000006591"/>
    </source>
</evidence>
<organism evidence="1">
    <name type="scientific">Oryza nivara</name>
    <name type="common">Indian wild rice</name>
    <name type="synonym">Oryza sativa f. spontanea</name>
    <dbReference type="NCBI Taxonomy" id="4536"/>
    <lineage>
        <taxon>Eukaryota</taxon>
        <taxon>Viridiplantae</taxon>
        <taxon>Streptophyta</taxon>
        <taxon>Embryophyta</taxon>
        <taxon>Tracheophyta</taxon>
        <taxon>Spermatophyta</taxon>
        <taxon>Magnoliopsida</taxon>
        <taxon>Liliopsida</taxon>
        <taxon>Poales</taxon>
        <taxon>Poaceae</taxon>
        <taxon>BOP clade</taxon>
        <taxon>Oryzoideae</taxon>
        <taxon>Oryzeae</taxon>
        <taxon>Oryzinae</taxon>
        <taxon>Oryza</taxon>
    </lineage>
</organism>
<dbReference type="HOGENOM" id="CLU_1638091_0_0_1"/>
<protein>
    <submittedName>
        <fullName evidence="1">Uncharacterized protein</fullName>
    </submittedName>
</protein>
<name>A0A0E0HWU4_ORYNI</name>
<reference evidence="1" key="1">
    <citation type="submission" date="2015-04" db="UniProtKB">
        <authorList>
            <consortium name="EnsemblPlants"/>
        </authorList>
    </citation>
    <scope>IDENTIFICATION</scope>
    <source>
        <strain evidence="1">SL10</strain>
    </source>
</reference>
<accession>A0A0E0HWU4</accession>
<sequence>MRRPWPGSTTWRRCRREVADDAPLPNPSLVPLMKDEIYISPEDEVELRVQDEYAQQDYYKFNVQVLQLQKKVLHVMREKMEAELETLLQDTLTGSSRLGAGFTAIYGCRGPLRLRQFKVAASCSNFELPLLLLPKYSQVLHFVDHVLCFLELCGFCRWCYVI</sequence>
<dbReference type="Gramene" id="ONIVA07G02200.1">
    <property type="protein sequence ID" value="ONIVA07G02200.1"/>
    <property type="gene ID" value="ONIVA07G02200"/>
</dbReference>
<keyword evidence="2" id="KW-1185">Reference proteome</keyword>
<evidence type="ECO:0000313" key="1">
    <source>
        <dbReference type="EnsemblPlants" id="ONIVA07G02200.1"/>
    </source>
</evidence>
<reference evidence="1" key="2">
    <citation type="submission" date="2018-04" db="EMBL/GenBank/DDBJ databases">
        <title>OnivRS2 (Oryza nivara Reference Sequence Version 2).</title>
        <authorList>
            <person name="Zhang J."/>
            <person name="Kudrna D."/>
            <person name="Lee S."/>
            <person name="Talag J."/>
            <person name="Rajasekar S."/>
            <person name="Welchert J."/>
            <person name="Hsing Y.-I."/>
            <person name="Wing R.A."/>
        </authorList>
    </citation>
    <scope>NUCLEOTIDE SEQUENCE [LARGE SCALE GENOMIC DNA]</scope>
    <source>
        <strain evidence="1">SL10</strain>
    </source>
</reference>
<proteinExistence type="predicted"/>
<dbReference type="Proteomes" id="UP000006591">
    <property type="component" value="Chromosome 7"/>
</dbReference>
<dbReference type="AlphaFoldDB" id="A0A0E0HWU4"/>
<dbReference type="EnsemblPlants" id="ONIVA07G02200.1">
    <property type="protein sequence ID" value="ONIVA07G02200.1"/>
    <property type="gene ID" value="ONIVA07G02200"/>
</dbReference>